<comment type="caution">
    <text evidence="2">The sequence shown here is derived from an EMBL/GenBank/DDBJ whole genome shotgun (WGS) entry which is preliminary data.</text>
</comment>
<sequence>MMPIINAFRGRAIRLLAPAKAWLDSRPGCWMLLLWCLSVLSLLSVSSLLRLLMSAAGLKA</sequence>
<dbReference type="EMBL" id="BMKO01000008">
    <property type="protein sequence ID" value="GGE87337.1"/>
    <property type="molecule type" value="Genomic_DNA"/>
</dbReference>
<evidence type="ECO:0000313" key="3">
    <source>
        <dbReference type="Proteomes" id="UP000606498"/>
    </source>
</evidence>
<name>A0ABQ1T9F6_9GAMM</name>
<dbReference type="Proteomes" id="UP000606498">
    <property type="component" value="Unassembled WGS sequence"/>
</dbReference>
<evidence type="ECO:0008006" key="4">
    <source>
        <dbReference type="Google" id="ProtNLM"/>
    </source>
</evidence>
<keyword evidence="3" id="KW-1185">Reference proteome</keyword>
<dbReference type="RefSeq" id="WP_338091990.1">
    <property type="nucleotide sequence ID" value="NZ_NGVS01000005.1"/>
</dbReference>
<dbReference type="Pfam" id="PF10617">
    <property type="entry name" value="DUF2474"/>
    <property type="match status" value="1"/>
</dbReference>
<proteinExistence type="predicted"/>
<dbReference type="InterPro" id="IPR018895">
    <property type="entry name" value="DUF2474"/>
</dbReference>
<evidence type="ECO:0000256" key="1">
    <source>
        <dbReference type="SAM" id="Phobius"/>
    </source>
</evidence>
<gene>
    <name evidence="2" type="ORF">GCM10011520_29800</name>
</gene>
<feature type="transmembrane region" description="Helical" evidence="1">
    <location>
        <begin position="32"/>
        <end position="52"/>
    </location>
</feature>
<accession>A0ABQ1T9F6</accession>
<evidence type="ECO:0000313" key="2">
    <source>
        <dbReference type="EMBL" id="GGE87337.1"/>
    </source>
</evidence>
<protein>
    <recommendedName>
        <fullName evidence="4">DUF2474 domain-containing protein</fullName>
    </recommendedName>
</protein>
<organism evidence="2 3">
    <name type="scientific">Shewanella carassii</name>
    <dbReference type="NCBI Taxonomy" id="1987584"/>
    <lineage>
        <taxon>Bacteria</taxon>
        <taxon>Pseudomonadati</taxon>
        <taxon>Pseudomonadota</taxon>
        <taxon>Gammaproteobacteria</taxon>
        <taxon>Alteromonadales</taxon>
        <taxon>Shewanellaceae</taxon>
        <taxon>Shewanella</taxon>
    </lineage>
</organism>
<keyword evidence="1" id="KW-0812">Transmembrane</keyword>
<keyword evidence="1" id="KW-0472">Membrane</keyword>
<keyword evidence="1" id="KW-1133">Transmembrane helix</keyword>
<reference evidence="3" key="1">
    <citation type="journal article" date="2019" name="Int. J. Syst. Evol. Microbiol.">
        <title>The Global Catalogue of Microorganisms (GCM) 10K type strain sequencing project: providing services to taxonomists for standard genome sequencing and annotation.</title>
        <authorList>
            <consortium name="The Broad Institute Genomics Platform"/>
            <consortium name="The Broad Institute Genome Sequencing Center for Infectious Disease"/>
            <person name="Wu L."/>
            <person name="Ma J."/>
        </authorList>
    </citation>
    <scope>NUCLEOTIDE SEQUENCE [LARGE SCALE GENOMIC DNA]</scope>
    <source>
        <strain evidence="3">CGMCC 1.16033</strain>
    </source>
</reference>